<feature type="region of interest" description="Disordered" evidence="1">
    <location>
        <begin position="226"/>
        <end position="324"/>
    </location>
</feature>
<feature type="region of interest" description="Disordered" evidence="1">
    <location>
        <begin position="491"/>
        <end position="521"/>
    </location>
</feature>
<dbReference type="OrthoDB" id="6370753at2759"/>
<evidence type="ECO:0000313" key="4">
    <source>
        <dbReference type="Proteomes" id="UP000283509"/>
    </source>
</evidence>
<protein>
    <submittedName>
        <fullName evidence="3">Uncharacterized protein</fullName>
    </submittedName>
</protein>
<gene>
    <name evidence="3" type="ORF">C7M84_001210</name>
</gene>
<sequence>MILQSCTLSRSPLPQSTRVPRTIHMPQVPSTNDDSGGNSTLGTSYDFNISEVFQCNNFGIVDCLTSVIKEPDTDDSESCSSDYGSGLGTSPPAKFSDTDSAIETLAVSSDLPLKGFPTPRPSALARRKKPDMGSIRWRSCAELTQKYRPSPASSVLKRQWSDRSLQARLQEQALRGMSVEVYDGDVGVSVLTLSRNSSSALRRGQRNAKAGPEGDVAAEVEAKLLRDESGESQDLHDSLAVEASGSDFEVDGEEEDEAMETDECAPVTSTGPPPGPRTASRRTRTSSRQRKSTGPRAKMSSKGKEQEGSVSSTTGRGSASPACAKRPLKDDVMLAIKIGHMKDKEMDHVLGIQEDDGSGPGLSEEELELSTSPLTHTKSSSFSSISSFSSSCASLSFYFSIPSLLFISSFPLSSFLLIFLFPFPSLLRMPRPASQRRSEKFSPQPHLWSLQKESRRRAPKRISEACVHRVHPHLRDAGKSVSKAVLIAPADTRSSSRPSRVYSGASKGATGDSSAEDSDASGAELSELERCVLSLTHRRSQLRKQDTNAFLLAPAEFRISSEDMSALPEIFRS</sequence>
<feature type="region of interest" description="Disordered" evidence="1">
    <location>
        <begin position="1"/>
        <end position="39"/>
    </location>
</feature>
<evidence type="ECO:0000256" key="1">
    <source>
        <dbReference type="SAM" id="MobiDB-lite"/>
    </source>
</evidence>
<name>A0A3R7MF37_PENVA</name>
<evidence type="ECO:0000313" key="3">
    <source>
        <dbReference type="EMBL" id="ROT80050.1"/>
    </source>
</evidence>
<keyword evidence="2" id="KW-0812">Transmembrane</keyword>
<reference evidence="3 4" key="2">
    <citation type="submission" date="2019-01" db="EMBL/GenBank/DDBJ databases">
        <title>The decoding of complex shrimp genome reveals the adaptation for benthos swimmer, frequently molting mechanism and breeding impact on genome.</title>
        <authorList>
            <person name="Sun Y."/>
            <person name="Gao Y."/>
            <person name="Yu Y."/>
        </authorList>
    </citation>
    <scope>NUCLEOTIDE SEQUENCE [LARGE SCALE GENOMIC DNA]</scope>
    <source>
        <tissue evidence="3">Muscle</tissue>
    </source>
</reference>
<reference evidence="3 4" key="1">
    <citation type="submission" date="2018-04" db="EMBL/GenBank/DDBJ databases">
        <authorList>
            <person name="Zhang X."/>
            <person name="Yuan J."/>
            <person name="Li F."/>
            <person name="Xiang J."/>
        </authorList>
    </citation>
    <scope>NUCLEOTIDE SEQUENCE [LARGE SCALE GENOMIC DNA]</scope>
    <source>
        <tissue evidence="3">Muscle</tissue>
    </source>
</reference>
<dbReference type="EMBL" id="QCYY01001161">
    <property type="protein sequence ID" value="ROT80050.1"/>
    <property type="molecule type" value="Genomic_DNA"/>
</dbReference>
<organism evidence="3 4">
    <name type="scientific">Penaeus vannamei</name>
    <name type="common">Whiteleg shrimp</name>
    <name type="synonym">Litopenaeus vannamei</name>
    <dbReference type="NCBI Taxonomy" id="6689"/>
    <lineage>
        <taxon>Eukaryota</taxon>
        <taxon>Metazoa</taxon>
        <taxon>Ecdysozoa</taxon>
        <taxon>Arthropoda</taxon>
        <taxon>Crustacea</taxon>
        <taxon>Multicrustacea</taxon>
        <taxon>Malacostraca</taxon>
        <taxon>Eumalacostraca</taxon>
        <taxon>Eucarida</taxon>
        <taxon>Decapoda</taxon>
        <taxon>Dendrobranchiata</taxon>
        <taxon>Penaeoidea</taxon>
        <taxon>Penaeidae</taxon>
        <taxon>Penaeus</taxon>
    </lineage>
</organism>
<accession>A0A3R7MF37</accession>
<comment type="caution">
    <text evidence="3">The sequence shown here is derived from an EMBL/GenBank/DDBJ whole genome shotgun (WGS) entry which is preliminary data.</text>
</comment>
<feature type="compositionally biased region" description="Basic residues" evidence="1">
    <location>
        <begin position="279"/>
        <end position="293"/>
    </location>
</feature>
<feature type="compositionally biased region" description="Polar residues" evidence="1">
    <location>
        <begin position="308"/>
        <end position="317"/>
    </location>
</feature>
<feature type="transmembrane region" description="Helical" evidence="2">
    <location>
        <begin position="397"/>
        <end position="421"/>
    </location>
</feature>
<feature type="region of interest" description="Disordered" evidence="1">
    <location>
        <begin position="196"/>
        <end position="215"/>
    </location>
</feature>
<evidence type="ECO:0000256" key="2">
    <source>
        <dbReference type="SAM" id="Phobius"/>
    </source>
</evidence>
<feature type="compositionally biased region" description="Polar residues" evidence="1">
    <location>
        <begin position="1"/>
        <end position="19"/>
    </location>
</feature>
<keyword evidence="2" id="KW-1133">Transmembrane helix</keyword>
<dbReference type="Proteomes" id="UP000283509">
    <property type="component" value="Unassembled WGS sequence"/>
</dbReference>
<dbReference type="AlphaFoldDB" id="A0A3R7MF37"/>
<feature type="region of interest" description="Disordered" evidence="1">
    <location>
        <begin position="71"/>
        <end position="94"/>
    </location>
</feature>
<feature type="compositionally biased region" description="Basic and acidic residues" evidence="1">
    <location>
        <begin position="226"/>
        <end position="239"/>
    </location>
</feature>
<proteinExistence type="predicted"/>
<feature type="compositionally biased region" description="Polar residues" evidence="1">
    <location>
        <begin position="28"/>
        <end position="39"/>
    </location>
</feature>
<keyword evidence="4" id="KW-1185">Reference proteome</keyword>
<feature type="compositionally biased region" description="Acidic residues" evidence="1">
    <location>
        <begin position="248"/>
        <end position="263"/>
    </location>
</feature>
<feature type="region of interest" description="Disordered" evidence="1">
    <location>
        <begin position="435"/>
        <end position="456"/>
    </location>
</feature>
<keyword evidence="2" id="KW-0472">Membrane</keyword>